<gene>
    <name evidence="1" type="ORF">LCGC14_0527630</name>
</gene>
<name>A0A0F9SF32_9ZZZZ</name>
<proteinExistence type="predicted"/>
<evidence type="ECO:0000313" key="1">
    <source>
        <dbReference type="EMBL" id="KKN60892.1"/>
    </source>
</evidence>
<reference evidence="1" key="1">
    <citation type="journal article" date="2015" name="Nature">
        <title>Complex archaea that bridge the gap between prokaryotes and eukaryotes.</title>
        <authorList>
            <person name="Spang A."/>
            <person name="Saw J.H."/>
            <person name="Jorgensen S.L."/>
            <person name="Zaremba-Niedzwiedzka K."/>
            <person name="Martijn J."/>
            <person name="Lind A.E."/>
            <person name="van Eijk R."/>
            <person name="Schleper C."/>
            <person name="Guy L."/>
            <person name="Ettema T.J."/>
        </authorList>
    </citation>
    <scope>NUCLEOTIDE SEQUENCE</scope>
</reference>
<accession>A0A0F9SF32</accession>
<organism evidence="1">
    <name type="scientific">marine sediment metagenome</name>
    <dbReference type="NCBI Taxonomy" id="412755"/>
    <lineage>
        <taxon>unclassified sequences</taxon>
        <taxon>metagenomes</taxon>
        <taxon>ecological metagenomes</taxon>
    </lineage>
</organism>
<protein>
    <submittedName>
        <fullName evidence="1">Uncharacterized protein</fullName>
    </submittedName>
</protein>
<comment type="caution">
    <text evidence="1">The sequence shown here is derived from an EMBL/GenBank/DDBJ whole genome shotgun (WGS) entry which is preliminary data.</text>
</comment>
<dbReference type="AlphaFoldDB" id="A0A0F9SF32"/>
<sequence length="68" mass="7724">MDVIERARLVALGANCHPKSAAELDGILIAFALKWKAWNELQISRQAYDVPKVFRDNFQGEDYGTRES</sequence>
<dbReference type="EMBL" id="LAZR01000679">
    <property type="protein sequence ID" value="KKN60892.1"/>
    <property type="molecule type" value="Genomic_DNA"/>
</dbReference>